<dbReference type="Gene3D" id="3.40.50.150">
    <property type="entry name" value="Vaccinia Virus protein VP39"/>
    <property type="match status" value="1"/>
</dbReference>
<evidence type="ECO:0000313" key="4">
    <source>
        <dbReference type="Proteomes" id="UP001433268"/>
    </source>
</evidence>
<evidence type="ECO:0008006" key="5">
    <source>
        <dbReference type="Google" id="ProtNLM"/>
    </source>
</evidence>
<evidence type="ECO:0000313" key="3">
    <source>
        <dbReference type="EMBL" id="KAK8085652.1"/>
    </source>
</evidence>
<reference evidence="3 4" key="1">
    <citation type="submission" date="2023-01" db="EMBL/GenBank/DDBJ databases">
        <title>Analysis of 21 Apiospora genomes using comparative genomics revels a genus with tremendous synthesis potential of carbohydrate active enzymes and secondary metabolites.</title>
        <authorList>
            <person name="Sorensen T."/>
        </authorList>
    </citation>
    <scope>NUCLEOTIDE SEQUENCE [LARGE SCALE GENOMIC DNA]</scope>
    <source>
        <strain evidence="3 4">CBS 114990</strain>
    </source>
</reference>
<dbReference type="InterPro" id="IPR029063">
    <property type="entry name" value="SAM-dependent_MTases_sf"/>
</dbReference>
<feature type="compositionally biased region" description="Basic and acidic residues" evidence="2">
    <location>
        <begin position="26"/>
        <end position="38"/>
    </location>
</feature>
<evidence type="ECO:0000256" key="2">
    <source>
        <dbReference type="SAM" id="MobiDB-lite"/>
    </source>
</evidence>
<proteinExistence type="inferred from homology"/>
<dbReference type="GeneID" id="92044298"/>
<dbReference type="Proteomes" id="UP001433268">
    <property type="component" value="Unassembled WGS sequence"/>
</dbReference>
<name>A0ABR1WQ27_9PEZI</name>
<dbReference type="RefSeq" id="XP_066670161.1">
    <property type="nucleotide sequence ID" value="XM_066811238.1"/>
</dbReference>
<comment type="similarity">
    <text evidence="1">Belongs to the methyltransferase superfamily. LaeA methyltransferase family.</text>
</comment>
<dbReference type="SUPFAM" id="SSF53335">
    <property type="entry name" value="S-adenosyl-L-methionine-dependent methyltransferases"/>
    <property type="match status" value="1"/>
</dbReference>
<protein>
    <recommendedName>
        <fullName evidence="5">Methyltransferase</fullName>
    </recommendedName>
</protein>
<dbReference type="EMBL" id="JAQQWN010000005">
    <property type="protein sequence ID" value="KAK8085652.1"/>
    <property type="molecule type" value="Genomic_DNA"/>
</dbReference>
<organism evidence="3 4">
    <name type="scientific">Apiospora hydei</name>
    <dbReference type="NCBI Taxonomy" id="1337664"/>
    <lineage>
        <taxon>Eukaryota</taxon>
        <taxon>Fungi</taxon>
        <taxon>Dikarya</taxon>
        <taxon>Ascomycota</taxon>
        <taxon>Pezizomycotina</taxon>
        <taxon>Sordariomycetes</taxon>
        <taxon>Xylariomycetidae</taxon>
        <taxon>Amphisphaeriales</taxon>
        <taxon>Apiosporaceae</taxon>
        <taxon>Apiospora</taxon>
    </lineage>
</organism>
<dbReference type="Pfam" id="PF13489">
    <property type="entry name" value="Methyltransf_23"/>
    <property type="match status" value="1"/>
</dbReference>
<dbReference type="PANTHER" id="PTHR43591:SF102">
    <property type="entry name" value="S-ADENOSYL-L-METHIONINE-DEPENDENT METHYLTRANSFERASE"/>
    <property type="match status" value="1"/>
</dbReference>
<feature type="region of interest" description="Disordered" evidence="2">
    <location>
        <begin position="1"/>
        <end position="46"/>
    </location>
</feature>
<dbReference type="PANTHER" id="PTHR43591">
    <property type="entry name" value="METHYLTRANSFERASE"/>
    <property type="match status" value="1"/>
</dbReference>
<gene>
    <name evidence="3" type="ORF">PG997_006923</name>
</gene>
<keyword evidence="4" id="KW-1185">Reference proteome</keyword>
<sequence length="459" mass="50832">MSGAQPGGYKPIKVKVEPGSTSAATEDSKSPTSSHDDGPTIAGFMPDELLPEDVPVVDPRYLNPSMVSATNLSETTTGIPPEQWIPSEIYRRSSGASVFEPNSVAGESGRLYHGYKEGKYFLPNDAAEQDRLDLQHQAFKVLLEDRLYLAPIREPQRVLDIGTGTGIWAIDFGSSPRPPFWVIIPPALLTNRLGTAQAHPQAEVIGTDLSLIQPETGLPNVKFIREDVEDQWVFPHKFDYIHARMVFSCFDKPRGVMEQAFEFLEPGGWVEYFDALTSHTRQTPEEASMDGTGDGKNDHPAVGAAFPARLAQQRKRPGCDETLQKLDAGNRLCRYRGEEARRAPGRLGPEPQAEAGRVSAAPFLPGQFLPPYTPQEAVSYSYRRYFERDVYDGVKGLSFGMLRAAGMSAEEIEAMVDQVRVDLLNPHIHTYVPARVVYGRKPFEGEIVGSPERKDDTRT</sequence>
<dbReference type="CDD" id="cd02440">
    <property type="entry name" value="AdoMet_MTases"/>
    <property type="match status" value="1"/>
</dbReference>
<accession>A0ABR1WQ27</accession>
<comment type="caution">
    <text evidence="3">The sequence shown here is derived from an EMBL/GenBank/DDBJ whole genome shotgun (WGS) entry which is preliminary data.</text>
</comment>
<evidence type="ECO:0000256" key="1">
    <source>
        <dbReference type="ARBA" id="ARBA00038158"/>
    </source>
</evidence>